<name>A0AAD7UVW7_9FUNG</name>
<proteinExistence type="predicted"/>
<dbReference type="PANTHER" id="PTHR48051">
    <property type="match status" value="1"/>
</dbReference>
<evidence type="ECO:0000313" key="6">
    <source>
        <dbReference type="Proteomes" id="UP001234581"/>
    </source>
</evidence>
<sequence length="731" mass="80814">MSLHQQKRSSIVQPRPTKASMLRQQGQPSSPTPSPAAAADVSRSRDSTTVKKSVSRGPQAKASEGIRAFMASKRAAAQQQRKTASQPSTPSTPRNRVMTGADRYTFDDEDAFGQPSSKPNLKIQTIIKQAKSSGKLNISNRELATIPEEVWSMYHVDPNKIVVDFSSSGDAWYDSTELNKFIATNNEITELDEKIGTEFGALTLIDMRNNQLSSLPDTLNQLSQLTVLHLSHNAFETIPSSVFDLVKLRDLDLAHNKLRVVPSDIGRLSQLEILNLNDNQLQEMAADVGQLHKLRKLYLSENQLVELPAVESLNGWQKLEELHVSNNQLRVLFKGSSTADGIALPKLTRLDAHQNSMTTLTDEGCSKVISLPNLKELLLAYNQLSDDTSISLLNSAPEIQTLDISSNLFADIPSTVLELRELIRLDVSANHLRVLRPDLGKLEHLAVINWEGNPLRSVPRNVTMVELIESLRSKMTLEEEKGNEAANDDDATTNRDAGGLVAPAADSTDEKVDEPTTTPTIVRASGTLDLSNQQLDDVTHDALTQSNMTPATLQLHHNRLQDIPTTLDLFANTLVHLHLHHNRISQLSLTTTTSSFPIFASLKTLSLANNRIASIEATPEAEPIFPKLVELDVSYNALTILPEDLTTHLPSLRTLRANTNQIGKISATSLENLEVIDLANNDIAYLPPEIGRIRSIKELMLYGNRFRIPRPTVLDQGTQAVLEFLRRRLGE</sequence>
<dbReference type="GeneID" id="83218702"/>
<organism evidence="5 6">
    <name type="scientific">Lichtheimia ornata</name>
    <dbReference type="NCBI Taxonomy" id="688661"/>
    <lineage>
        <taxon>Eukaryota</taxon>
        <taxon>Fungi</taxon>
        <taxon>Fungi incertae sedis</taxon>
        <taxon>Mucoromycota</taxon>
        <taxon>Mucoromycotina</taxon>
        <taxon>Mucoromycetes</taxon>
        <taxon>Mucorales</taxon>
        <taxon>Lichtheimiaceae</taxon>
        <taxon>Lichtheimia</taxon>
    </lineage>
</organism>
<dbReference type="RefSeq" id="XP_058337995.1">
    <property type="nucleotide sequence ID" value="XM_058491271.1"/>
</dbReference>
<dbReference type="InterPro" id="IPR032675">
    <property type="entry name" value="LRR_dom_sf"/>
</dbReference>
<evidence type="ECO:0000313" key="5">
    <source>
        <dbReference type="EMBL" id="KAJ8653081.1"/>
    </source>
</evidence>
<dbReference type="FunFam" id="3.80.10.10:FF:001164">
    <property type="entry name" value="GH01279p"/>
    <property type="match status" value="1"/>
</dbReference>
<dbReference type="InterPro" id="IPR055414">
    <property type="entry name" value="LRR_R13L4/SHOC2-like"/>
</dbReference>
<keyword evidence="6" id="KW-1185">Reference proteome</keyword>
<dbReference type="PANTHER" id="PTHR48051:SF1">
    <property type="entry name" value="RAS SUPPRESSOR PROTEIN 1"/>
    <property type="match status" value="1"/>
</dbReference>
<evidence type="ECO:0000256" key="3">
    <source>
        <dbReference type="SAM" id="MobiDB-lite"/>
    </source>
</evidence>
<keyword evidence="2" id="KW-0677">Repeat</keyword>
<dbReference type="SUPFAM" id="SSF52058">
    <property type="entry name" value="L domain-like"/>
    <property type="match status" value="2"/>
</dbReference>
<dbReference type="SMART" id="SM00369">
    <property type="entry name" value="LRR_TYP"/>
    <property type="match status" value="13"/>
</dbReference>
<gene>
    <name evidence="5" type="ORF">O0I10_011301</name>
</gene>
<feature type="domain" description="Disease resistance R13L4/SHOC-2-like LRR" evidence="4">
    <location>
        <begin position="205"/>
        <end position="386"/>
    </location>
</feature>
<feature type="region of interest" description="Disordered" evidence="3">
    <location>
        <begin position="1"/>
        <end position="98"/>
    </location>
</feature>
<keyword evidence="1" id="KW-0433">Leucine-rich repeat</keyword>
<dbReference type="SMART" id="SM00365">
    <property type="entry name" value="LRR_SD22"/>
    <property type="match status" value="6"/>
</dbReference>
<dbReference type="AlphaFoldDB" id="A0AAD7UVW7"/>
<dbReference type="InterPro" id="IPR001611">
    <property type="entry name" value="Leu-rich_rpt"/>
</dbReference>
<accession>A0AAD7UVW7</accession>
<dbReference type="InterPro" id="IPR003591">
    <property type="entry name" value="Leu-rich_rpt_typical-subtyp"/>
</dbReference>
<dbReference type="Proteomes" id="UP001234581">
    <property type="component" value="Unassembled WGS sequence"/>
</dbReference>
<dbReference type="EMBL" id="JARTCD010000086">
    <property type="protein sequence ID" value="KAJ8653081.1"/>
    <property type="molecule type" value="Genomic_DNA"/>
</dbReference>
<dbReference type="SMART" id="SM00364">
    <property type="entry name" value="LRR_BAC"/>
    <property type="match status" value="11"/>
</dbReference>
<dbReference type="GO" id="GO:0005737">
    <property type="term" value="C:cytoplasm"/>
    <property type="evidence" value="ECO:0007669"/>
    <property type="project" value="TreeGrafter"/>
</dbReference>
<evidence type="ECO:0000256" key="1">
    <source>
        <dbReference type="ARBA" id="ARBA00022614"/>
    </source>
</evidence>
<dbReference type="Pfam" id="PF23598">
    <property type="entry name" value="LRR_14"/>
    <property type="match status" value="1"/>
</dbReference>
<dbReference type="Gene3D" id="3.80.10.10">
    <property type="entry name" value="Ribonuclease Inhibitor"/>
    <property type="match status" value="4"/>
</dbReference>
<protein>
    <recommendedName>
        <fullName evidence="4">Disease resistance R13L4/SHOC-2-like LRR domain-containing protein</fullName>
    </recommendedName>
</protein>
<reference evidence="5 6" key="1">
    <citation type="submission" date="2023-03" db="EMBL/GenBank/DDBJ databases">
        <title>Genome sequence of Lichtheimia ornata CBS 291.66.</title>
        <authorList>
            <person name="Mohabir J.T."/>
            <person name="Shea T.P."/>
            <person name="Kurbessoian T."/>
            <person name="Berby B."/>
            <person name="Fontaine J."/>
            <person name="Livny J."/>
            <person name="Gnirke A."/>
            <person name="Stajich J.E."/>
            <person name="Cuomo C.A."/>
        </authorList>
    </citation>
    <scope>NUCLEOTIDE SEQUENCE [LARGE SCALE GENOMIC DNA]</scope>
    <source>
        <strain evidence="5">CBS 291.66</strain>
    </source>
</reference>
<feature type="region of interest" description="Disordered" evidence="3">
    <location>
        <begin position="478"/>
        <end position="517"/>
    </location>
</feature>
<dbReference type="Pfam" id="PF13855">
    <property type="entry name" value="LRR_8"/>
    <property type="match status" value="1"/>
</dbReference>
<evidence type="ECO:0000256" key="2">
    <source>
        <dbReference type="ARBA" id="ARBA00022737"/>
    </source>
</evidence>
<evidence type="ECO:0000259" key="4">
    <source>
        <dbReference type="Pfam" id="PF23598"/>
    </source>
</evidence>
<comment type="caution">
    <text evidence="5">The sequence shown here is derived from an EMBL/GenBank/DDBJ whole genome shotgun (WGS) entry which is preliminary data.</text>
</comment>
<feature type="compositionally biased region" description="Low complexity" evidence="3">
    <location>
        <begin position="71"/>
        <end position="86"/>
    </location>
</feature>
<dbReference type="PROSITE" id="PS51450">
    <property type="entry name" value="LRR"/>
    <property type="match status" value="4"/>
</dbReference>
<dbReference type="InterPro" id="IPR050216">
    <property type="entry name" value="LRR_domain-containing"/>
</dbReference>